<name>A0A8H5D237_9AGAR</name>
<protein>
    <submittedName>
        <fullName evidence="2">Uncharacterized protein</fullName>
    </submittedName>
</protein>
<evidence type="ECO:0000256" key="1">
    <source>
        <dbReference type="SAM" id="MobiDB-lite"/>
    </source>
</evidence>
<comment type="caution">
    <text evidence="2">The sequence shown here is derived from an EMBL/GenBank/DDBJ whole genome shotgun (WGS) entry which is preliminary data.</text>
</comment>
<dbReference type="EMBL" id="JAACJN010000278">
    <property type="protein sequence ID" value="KAF5352232.1"/>
    <property type="molecule type" value="Genomic_DNA"/>
</dbReference>
<proteinExistence type="predicted"/>
<evidence type="ECO:0000313" key="2">
    <source>
        <dbReference type="EMBL" id="KAF5352232.1"/>
    </source>
</evidence>
<organism evidence="2 3">
    <name type="scientific">Collybiopsis confluens</name>
    <dbReference type="NCBI Taxonomy" id="2823264"/>
    <lineage>
        <taxon>Eukaryota</taxon>
        <taxon>Fungi</taxon>
        <taxon>Dikarya</taxon>
        <taxon>Basidiomycota</taxon>
        <taxon>Agaricomycotina</taxon>
        <taxon>Agaricomycetes</taxon>
        <taxon>Agaricomycetidae</taxon>
        <taxon>Agaricales</taxon>
        <taxon>Marasmiineae</taxon>
        <taxon>Omphalotaceae</taxon>
        <taxon>Collybiopsis</taxon>
    </lineage>
</organism>
<feature type="compositionally biased region" description="Low complexity" evidence="1">
    <location>
        <begin position="374"/>
        <end position="384"/>
    </location>
</feature>
<dbReference type="Proteomes" id="UP000518752">
    <property type="component" value="Unassembled WGS sequence"/>
</dbReference>
<dbReference type="OrthoDB" id="2962647at2759"/>
<gene>
    <name evidence="2" type="ORF">D9757_013807</name>
</gene>
<sequence length="404" mass="45620">MRLHVENPTAGNYTLFPVRYHRLSSSIKVHPSIDDSSWQSADWGGLVSARNKYFGQQTGKFAFTAISMQNIWMDVSTGSFCWGPPSDSNMSDNFTFPQLSPLAVGEHSFPPLVQFSSSEAIESYCQIAVQQDIDKFLKVFSWSGSRVSVDPFQPCQLGSTIKLETFETIGYVPVTRNDIWLQFWDGYPQDSGSMDNAWFKICYDFNSERVSKTPSTYNYWAFVVGVLTASWEIQSPYIFEKVKSDIAFTLATSLPSILHTSTISRIYLFIPPAELSWTENQVTIQMKPEHKPFWTFDSRGGVKMKSETMELLGLPPITLKGYITLLEAPSFLRNNVEHFLKASGYSLDASEYLSSRHLPKFRFNQEDDDNLGATTTNTPTGIPTHAALPMTLDTILKVTTKTKR</sequence>
<accession>A0A8H5D237</accession>
<dbReference type="AlphaFoldDB" id="A0A8H5D237"/>
<keyword evidence="3" id="KW-1185">Reference proteome</keyword>
<reference evidence="2 3" key="1">
    <citation type="journal article" date="2020" name="ISME J.">
        <title>Uncovering the hidden diversity of litter-decomposition mechanisms in mushroom-forming fungi.</title>
        <authorList>
            <person name="Floudas D."/>
            <person name="Bentzer J."/>
            <person name="Ahren D."/>
            <person name="Johansson T."/>
            <person name="Persson P."/>
            <person name="Tunlid A."/>
        </authorList>
    </citation>
    <scope>NUCLEOTIDE SEQUENCE [LARGE SCALE GENOMIC DNA]</scope>
    <source>
        <strain evidence="2 3">CBS 406.79</strain>
    </source>
</reference>
<evidence type="ECO:0000313" key="3">
    <source>
        <dbReference type="Proteomes" id="UP000518752"/>
    </source>
</evidence>
<feature type="region of interest" description="Disordered" evidence="1">
    <location>
        <begin position="364"/>
        <end position="384"/>
    </location>
</feature>